<sequence>MKVHLSGVLLLGSIAFLHAQYEKNVGINISTPTATLHLKGKGADNTTQSLKIENSAGTNLLTVNDDGTASGSVLANLGGGNNGKNALVKTTPESAGNNCSNGGLKIETGLDNDGNGTLDASEITDTRYICNGSNGQGFSSGSAGGQVYLTSATSPYAPQTPKTVTGDLSITESGAATIAANAITTAKLANQSVTIGKISATGTPGSTTFLRGDGTWAAAGGGSSSSIPFKKITMTTGNNYYTVTTADLGGILLFDWAAIQGNNTGTINLTLPDPATAGNGVKFKISYTSFQGGTNWACNARTPSGSMYAGNSVAPANTYVSVYFTSEFFCDGTNWYEIPEN</sequence>
<comment type="caution">
    <text evidence="3">The sequence shown here is derived from an EMBL/GenBank/DDBJ whole genome shotgun (WGS) entry which is preliminary data.</text>
</comment>
<dbReference type="InterPro" id="IPR055575">
    <property type="entry name" value="DUF7151"/>
</dbReference>
<keyword evidence="1" id="KW-0732">Signal</keyword>
<feature type="domain" description="DUF7151" evidence="2">
    <location>
        <begin position="85"/>
        <end position="130"/>
    </location>
</feature>
<reference evidence="3 4" key="1">
    <citation type="submission" date="2023-07" db="EMBL/GenBank/DDBJ databases">
        <title>Functional and genomic diversity of the sorghum phyllosphere microbiome.</title>
        <authorList>
            <person name="Shade A."/>
        </authorList>
    </citation>
    <scope>NUCLEOTIDE SEQUENCE [LARGE SCALE GENOMIC DNA]</scope>
    <source>
        <strain evidence="3 4">SORGH_AS_1064</strain>
    </source>
</reference>
<proteinExistence type="predicted"/>
<gene>
    <name evidence="3" type="ORF">QE404_001524</name>
</gene>
<name>A0ABU0TH51_9FLAO</name>
<keyword evidence="4" id="KW-1185">Reference proteome</keyword>
<dbReference type="Proteomes" id="UP001225072">
    <property type="component" value="Unassembled WGS sequence"/>
</dbReference>
<dbReference type="InterPro" id="IPR018247">
    <property type="entry name" value="EF_Hand_1_Ca_BS"/>
</dbReference>
<evidence type="ECO:0000313" key="4">
    <source>
        <dbReference type="Proteomes" id="UP001225072"/>
    </source>
</evidence>
<dbReference type="PROSITE" id="PS00018">
    <property type="entry name" value="EF_HAND_1"/>
    <property type="match status" value="1"/>
</dbReference>
<evidence type="ECO:0000256" key="1">
    <source>
        <dbReference type="SAM" id="SignalP"/>
    </source>
</evidence>
<organism evidence="3 4">
    <name type="scientific">Chryseobacterium camelliae</name>
    <dbReference type="NCBI Taxonomy" id="1265445"/>
    <lineage>
        <taxon>Bacteria</taxon>
        <taxon>Pseudomonadati</taxon>
        <taxon>Bacteroidota</taxon>
        <taxon>Flavobacteriia</taxon>
        <taxon>Flavobacteriales</taxon>
        <taxon>Weeksellaceae</taxon>
        <taxon>Chryseobacterium group</taxon>
        <taxon>Chryseobacterium</taxon>
    </lineage>
</organism>
<protein>
    <recommendedName>
        <fullName evidence="2">DUF7151 domain-containing protein</fullName>
    </recommendedName>
</protein>
<evidence type="ECO:0000259" key="2">
    <source>
        <dbReference type="Pfam" id="PF23657"/>
    </source>
</evidence>
<feature type="chain" id="PRO_5045765819" description="DUF7151 domain-containing protein" evidence="1">
    <location>
        <begin position="20"/>
        <end position="341"/>
    </location>
</feature>
<evidence type="ECO:0000313" key="3">
    <source>
        <dbReference type="EMBL" id="MDQ1096377.1"/>
    </source>
</evidence>
<dbReference type="Pfam" id="PF23657">
    <property type="entry name" value="DUF7151"/>
    <property type="match status" value="1"/>
</dbReference>
<feature type="signal peptide" evidence="1">
    <location>
        <begin position="1"/>
        <end position="19"/>
    </location>
</feature>
<dbReference type="RefSeq" id="WP_307448666.1">
    <property type="nucleotide sequence ID" value="NZ_JAUTAL010000001.1"/>
</dbReference>
<accession>A0ABU0TH51</accession>
<dbReference type="EMBL" id="JAUTAL010000001">
    <property type="protein sequence ID" value="MDQ1096377.1"/>
    <property type="molecule type" value="Genomic_DNA"/>
</dbReference>